<dbReference type="GO" id="GO:0005829">
    <property type="term" value="C:cytosol"/>
    <property type="evidence" value="ECO:0007669"/>
    <property type="project" value="UniProtKB-SubCell"/>
</dbReference>
<dbReference type="GO" id="GO:0004492">
    <property type="term" value="F:methyl/ethyl malonyl-CoA decarboxylase activity"/>
    <property type="evidence" value="ECO:0007669"/>
    <property type="project" value="UniProtKB-EC"/>
</dbReference>
<dbReference type="Pfam" id="PF00378">
    <property type="entry name" value="ECH_1"/>
    <property type="match status" value="1"/>
</dbReference>
<evidence type="ECO:0000256" key="1">
    <source>
        <dbReference type="ARBA" id="ARBA00004514"/>
    </source>
</evidence>
<dbReference type="PROSITE" id="PS00166">
    <property type="entry name" value="ENOYL_COA_HYDRATASE"/>
    <property type="match status" value="1"/>
</dbReference>
<gene>
    <name evidence="14" type="ORF">B4U79_09024</name>
</gene>
<dbReference type="EC" id="4.1.1.94" evidence="7"/>
<protein>
    <recommendedName>
        <fullName evidence="8">Ethylmalonyl-CoA decarboxylase</fullName>
        <ecNumber evidence="7">4.1.1.94</ecNumber>
    </recommendedName>
    <alternativeName>
        <fullName evidence="10">Enoyl-CoA hydratase domain-containing protein 1</fullName>
    </alternativeName>
    <alternativeName>
        <fullName evidence="9">Methylmalonyl-CoA decarboxylase</fullName>
    </alternativeName>
</protein>
<proteinExistence type="inferred from homology"/>
<name>A0A443QGT6_9ACAR</name>
<feature type="non-terminal residue" evidence="14">
    <location>
        <position position="226"/>
    </location>
</feature>
<reference evidence="14 15" key="1">
    <citation type="journal article" date="2018" name="Gigascience">
        <title>Genomes of trombidid mites reveal novel predicted allergens and laterally-transferred genes associated with secondary metabolism.</title>
        <authorList>
            <person name="Dong X."/>
            <person name="Chaisiri K."/>
            <person name="Xia D."/>
            <person name="Armstrong S.D."/>
            <person name="Fang Y."/>
            <person name="Donnelly M.J."/>
            <person name="Kadowaki T."/>
            <person name="McGarry J.W."/>
            <person name="Darby A.C."/>
            <person name="Makepeace B.L."/>
        </authorList>
    </citation>
    <scope>NUCLEOTIDE SEQUENCE [LARGE SCALE GENOMIC DNA]</scope>
    <source>
        <strain evidence="14">UoL-WK</strain>
    </source>
</reference>
<evidence type="ECO:0000256" key="6">
    <source>
        <dbReference type="ARBA" id="ARBA00036541"/>
    </source>
</evidence>
<keyword evidence="3" id="KW-0963">Cytoplasm</keyword>
<dbReference type="Gene3D" id="3.90.226.10">
    <property type="entry name" value="2-enoyl-CoA Hydratase, Chain A, domain 1"/>
    <property type="match status" value="1"/>
</dbReference>
<dbReference type="InterPro" id="IPR029045">
    <property type="entry name" value="ClpP/crotonase-like_dom_sf"/>
</dbReference>
<evidence type="ECO:0000256" key="2">
    <source>
        <dbReference type="ARBA" id="ARBA00005254"/>
    </source>
</evidence>
<dbReference type="GO" id="GO:0006635">
    <property type="term" value="P:fatty acid beta-oxidation"/>
    <property type="evidence" value="ECO:0007669"/>
    <property type="project" value="TreeGrafter"/>
</dbReference>
<dbReference type="InterPro" id="IPR018376">
    <property type="entry name" value="Enoyl-CoA_hyd/isom_CS"/>
</dbReference>
<dbReference type="InterPro" id="IPR001753">
    <property type="entry name" value="Enoyl-CoA_hydra/iso"/>
</dbReference>
<keyword evidence="4" id="KW-0456">Lyase</keyword>
<evidence type="ECO:0000256" key="11">
    <source>
        <dbReference type="ARBA" id="ARBA00047446"/>
    </source>
</evidence>
<dbReference type="STRING" id="1965070.A0A443QGT6"/>
<comment type="caution">
    <text evidence="14">The sequence shown here is derived from an EMBL/GenBank/DDBJ whole genome shotgun (WGS) entry which is preliminary data.</text>
</comment>
<evidence type="ECO:0000256" key="7">
    <source>
        <dbReference type="ARBA" id="ARBA00038883"/>
    </source>
</evidence>
<sequence length="226" mass="25260">MESYDQLCSCEKENSIERIRNWIQTFNGSGKLALEKDNETGIATICLMNPSKKNALDGPMMAQLSYVVDELENWREGRAIIIYGYDRFFCSGMDLQMAKCLKDDIEKSKLMATLMRDTLKRLKELPMLSVAFIEGKALGGGAELTTACDFRIVAPNAEIGFVHIKMGITSAFGAGARLVQLLGYSKVLEIITSARLINSVEAIEIGFANYMVKRSAENYLNEVKEW</sequence>
<comment type="similarity">
    <text evidence="2 13">Belongs to the enoyl-CoA hydratase/isomerase family.</text>
</comment>
<dbReference type="SUPFAM" id="SSF52096">
    <property type="entry name" value="ClpP/crotonase"/>
    <property type="match status" value="1"/>
</dbReference>
<dbReference type="PANTHER" id="PTHR11941:SF27">
    <property type="entry name" value="ETHYLMALONYL-COA DECARBOXYLASE"/>
    <property type="match status" value="1"/>
</dbReference>
<evidence type="ECO:0000256" key="8">
    <source>
        <dbReference type="ARBA" id="ARBA00039903"/>
    </source>
</evidence>
<evidence type="ECO:0000256" key="5">
    <source>
        <dbReference type="ARBA" id="ARBA00036343"/>
    </source>
</evidence>
<dbReference type="Proteomes" id="UP000285301">
    <property type="component" value="Unassembled WGS sequence"/>
</dbReference>
<dbReference type="EMBL" id="NCKU01007981">
    <property type="protein sequence ID" value="RWS02231.1"/>
    <property type="molecule type" value="Genomic_DNA"/>
</dbReference>
<dbReference type="AlphaFoldDB" id="A0A443QGT6"/>
<organism evidence="14 15">
    <name type="scientific">Dinothrombium tinctorium</name>
    <dbReference type="NCBI Taxonomy" id="1965070"/>
    <lineage>
        <taxon>Eukaryota</taxon>
        <taxon>Metazoa</taxon>
        <taxon>Ecdysozoa</taxon>
        <taxon>Arthropoda</taxon>
        <taxon>Chelicerata</taxon>
        <taxon>Arachnida</taxon>
        <taxon>Acari</taxon>
        <taxon>Acariformes</taxon>
        <taxon>Trombidiformes</taxon>
        <taxon>Prostigmata</taxon>
        <taxon>Anystina</taxon>
        <taxon>Parasitengona</taxon>
        <taxon>Trombidioidea</taxon>
        <taxon>Trombidiidae</taxon>
        <taxon>Dinothrombium</taxon>
    </lineage>
</organism>
<evidence type="ECO:0000256" key="10">
    <source>
        <dbReference type="ARBA" id="ARBA00042182"/>
    </source>
</evidence>
<keyword evidence="15" id="KW-1185">Reference proteome</keyword>
<evidence type="ECO:0000313" key="14">
    <source>
        <dbReference type="EMBL" id="RWS02231.1"/>
    </source>
</evidence>
<comment type="catalytic activity">
    <reaction evidence="11">
        <text>(S)-methylmalonyl-CoA + H(+) = propanoyl-CoA + CO2</text>
        <dbReference type="Rhea" id="RHEA:61340"/>
        <dbReference type="ChEBI" id="CHEBI:15378"/>
        <dbReference type="ChEBI" id="CHEBI:16526"/>
        <dbReference type="ChEBI" id="CHEBI:57327"/>
        <dbReference type="ChEBI" id="CHEBI:57392"/>
        <dbReference type="EC" id="4.1.1.94"/>
    </reaction>
    <physiologicalReaction direction="left-to-right" evidence="11">
        <dbReference type="Rhea" id="RHEA:61341"/>
    </physiologicalReaction>
</comment>
<accession>A0A443QGT6</accession>
<comment type="subcellular location">
    <subcellularLocation>
        <location evidence="1">Cytoplasm</location>
        <location evidence="1">Cytosol</location>
    </subcellularLocation>
</comment>
<evidence type="ECO:0000256" key="12">
    <source>
        <dbReference type="ARBA" id="ARBA00056546"/>
    </source>
</evidence>
<dbReference type="PANTHER" id="PTHR11941">
    <property type="entry name" value="ENOYL-COA HYDRATASE-RELATED"/>
    <property type="match status" value="1"/>
</dbReference>
<comment type="catalytic activity">
    <reaction evidence="5">
        <text>(2S)-ethylmalonyl-CoA + H(+) = butanoyl-CoA + CO2</text>
        <dbReference type="Rhea" id="RHEA:32131"/>
        <dbReference type="ChEBI" id="CHEBI:15378"/>
        <dbReference type="ChEBI" id="CHEBI:16526"/>
        <dbReference type="ChEBI" id="CHEBI:57371"/>
        <dbReference type="ChEBI" id="CHEBI:60909"/>
        <dbReference type="EC" id="4.1.1.94"/>
    </reaction>
    <physiologicalReaction direction="left-to-right" evidence="5">
        <dbReference type="Rhea" id="RHEA:32132"/>
    </physiologicalReaction>
</comment>
<dbReference type="OrthoDB" id="448450at2759"/>
<evidence type="ECO:0000256" key="9">
    <source>
        <dbReference type="ARBA" id="ARBA00042052"/>
    </source>
</evidence>
<comment type="function">
    <text evidence="12">Decarboxylates ethylmalonyl-CoA, a potentially toxic metabolite, to form butyryl-CoA, suggesting it might be involved in metabolite proofreading. Acts preferentially on (S)-ethylmalonyl-CoA but also has some activity on the (R)-isomer. Also has methylmalonyl-CoA decarboxylase activity at lower level.</text>
</comment>
<evidence type="ECO:0000313" key="15">
    <source>
        <dbReference type="Proteomes" id="UP000285301"/>
    </source>
</evidence>
<comment type="catalytic activity">
    <reaction evidence="6">
        <text>(2R)-ethylmalonyl-CoA + H(+) = butanoyl-CoA + CO2</text>
        <dbReference type="Rhea" id="RHEA:59540"/>
        <dbReference type="ChEBI" id="CHEBI:15378"/>
        <dbReference type="ChEBI" id="CHEBI:16526"/>
        <dbReference type="ChEBI" id="CHEBI:57371"/>
        <dbReference type="ChEBI" id="CHEBI:85316"/>
        <dbReference type="EC" id="4.1.1.94"/>
    </reaction>
    <physiologicalReaction direction="left-to-right" evidence="6">
        <dbReference type="Rhea" id="RHEA:59541"/>
    </physiologicalReaction>
</comment>
<evidence type="ECO:0000256" key="4">
    <source>
        <dbReference type="ARBA" id="ARBA00023239"/>
    </source>
</evidence>
<evidence type="ECO:0000256" key="3">
    <source>
        <dbReference type="ARBA" id="ARBA00022490"/>
    </source>
</evidence>
<evidence type="ECO:0000256" key="13">
    <source>
        <dbReference type="RuleBase" id="RU003707"/>
    </source>
</evidence>
<dbReference type="CDD" id="cd06558">
    <property type="entry name" value="crotonase-like"/>
    <property type="match status" value="1"/>
</dbReference>